<gene>
    <name evidence="1" type="ORF">TSPGSL018_14723</name>
</gene>
<name>A0A061R207_9CHLO</name>
<dbReference type="AlphaFoldDB" id="A0A061R207"/>
<proteinExistence type="predicted"/>
<feature type="non-terminal residue" evidence="1">
    <location>
        <position position="1"/>
    </location>
</feature>
<reference evidence="1" key="1">
    <citation type="submission" date="2014-05" db="EMBL/GenBank/DDBJ databases">
        <title>The transcriptome of the halophilic microalga Tetraselmis sp. GSL018 isolated from the Great Salt Lake, Utah.</title>
        <authorList>
            <person name="Jinkerson R.E."/>
            <person name="D'Adamo S."/>
            <person name="Posewitz M.C."/>
        </authorList>
    </citation>
    <scope>NUCLEOTIDE SEQUENCE</scope>
    <source>
        <strain evidence="1">GSL018</strain>
    </source>
</reference>
<sequence length="299" mass="32851">AAVAVRDTRESRARGGKRSAGACASVCLPLQKGRGFRPPSRAPASAQHAAARDRRRDLLAVAEPSGLDPLVPVPAPLRVREPVRVLRVDAILPLSLLPPLLVLLQRLRPALLDELVPPVYAAAQEGRAACRVPEGTARPAIGPRSPCRVRLRGRNCARVVRRLCPQRVVRGRPVKGVTRPHVAALILCGPLLGPARLCLHTLLVRLPQGQPSKLRLKLCLLLPHVFFKFLALKTLPLRGDKSFFWEPTHGSTLRVERQAGSGTLKAFRCDACIKKAFSWRGYRAISFRTHHATWKDSLI</sequence>
<evidence type="ECO:0000313" key="1">
    <source>
        <dbReference type="EMBL" id="JAC66003.1"/>
    </source>
</evidence>
<organism evidence="1">
    <name type="scientific">Tetraselmis sp. GSL018</name>
    <dbReference type="NCBI Taxonomy" id="582737"/>
    <lineage>
        <taxon>Eukaryota</taxon>
        <taxon>Viridiplantae</taxon>
        <taxon>Chlorophyta</taxon>
        <taxon>core chlorophytes</taxon>
        <taxon>Chlorodendrophyceae</taxon>
        <taxon>Chlorodendrales</taxon>
        <taxon>Chlorodendraceae</taxon>
        <taxon>Tetraselmis</taxon>
    </lineage>
</organism>
<accession>A0A061R207</accession>
<dbReference type="EMBL" id="GBEZ01020686">
    <property type="protein sequence ID" value="JAC66003.1"/>
    <property type="molecule type" value="Transcribed_RNA"/>
</dbReference>
<protein>
    <submittedName>
        <fullName evidence="1">Uncharacterized protein</fullName>
    </submittedName>
</protein>